<dbReference type="Pfam" id="PF08016">
    <property type="entry name" value="PKD_channel"/>
    <property type="match status" value="2"/>
</dbReference>
<evidence type="ECO:0000256" key="4">
    <source>
        <dbReference type="ARBA" id="ARBA00022989"/>
    </source>
</evidence>
<feature type="transmembrane region" description="Helical" evidence="7">
    <location>
        <begin position="559"/>
        <end position="583"/>
    </location>
</feature>
<feature type="transmembrane region" description="Helical" evidence="7">
    <location>
        <begin position="287"/>
        <end position="305"/>
    </location>
</feature>
<dbReference type="InterPro" id="IPR013122">
    <property type="entry name" value="PKD1_2_channel"/>
</dbReference>
<protein>
    <submittedName>
        <fullName evidence="10">Uncharacterized protein</fullName>
    </submittedName>
</protein>
<feature type="region of interest" description="Disordered" evidence="6">
    <location>
        <begin position="1327"/>
        <end position="1348"/>
    </location>
</feature>
<gene>
    <name evidence="10" type="ORF">ECRASSUSDP1_LOCUS28604</name>
</gene>
<feature type="transmembrane region" description="Helical" evidence="7">
    <location>
        <begin position="37"/>
        <end position="56"/>
    </location>
</feature>
<feature type="compositionally biased region" description="Acidic residues" evidence="6">
    <location>
        <begin position="1327"/>
        <end position="1340"/>
    </location>
</feature>
<proteinExistence type="inferred from homology"/>
<dbReference type="Proteomes" id="UP001295684">
    <property type="component" value="Unassembled WGS sequence"/>
</dbReference>
<evidence type="ECO:0000259" key="9">
    <source>
        <dbReference type="Pfam" id="PF20519"/>
    </source>
</evidence>
<evidence type="ECO:0000259" key="8">
    <source>
        <dbReference type="Pfam" id="PF08016"/>
    </source>
</evidence>
<keyword evidence="4 7" id="KW-1133">Transmembrane helix</keyword>
<feature type="transmembrane region" description="Helical" evidence="7">
    <location>
        <begin position="1267"/>
        <end position="1291"/>
    </location>
</feature>
<feature type="transmembrane region" description="Helical" evidence="7">
    <location>
        <begin position="456"/>
        <end position="476"/>
    </location>
</feature>
<keyword evidence="11" id="KW-1185">Reference proteome</keyword>
<dbReference type="Gene3D" id="1.10.287.70">
    <property type="match status" value="2"/>
</dbReference>
<dbReference type="EMBL" id="CAMPGE010029501">
    <property type="protein sequence ID" value="CAI2386978.1"/>
    <property type="molecule type" value="Genomic_DNA"/>
</dbReference>
<comment type="similarity">
    <text evidence="2">Belongs to the polycystin family.</text>
</comment>
<evidence type="ECO:0000256" key="5">
    <source>
        <dbReference type="ARBA" id="ARBA00023136"/>
    </source>
</evidence>
<feature type="transmembrane region" description="Helical" evidence="7">
    <location>
        <begin position="406"/>
        <end position="425"/>
    </location>
</feature>
<feature type="transmembrane region" description="Helical" evidence="7">
    <location>
        <begin position="497"/>
        <end position="519"/>
    </location>
</feature>
<dbReference type="InterPro" id="IPR051223">
    <property type="entry name" value="Polycystin"/>
</dbReference>
<accession>A0AAD2DBV7</accession>
<evidence type="ECO:0000256" key="1">
    <source>
        <dbReference type="ARBA" id="ARBA00004141"/>
    </source>
</evidence>
<evidence type="ECO:0000256" key="2">
    <source>
        <dbReference type="ARBA" id="ARBA00007200"/>
    </source>
</evidence>
<dbReference type="PANTHER" id="PTHR10877:SF183">
    <property type="entry name" value="AT14535P-RELATED"/>
    <property type="match status" value="1"/>
</dbReference>
<organism evidence="10 11">
    <name type="scientific">Euplotes crassus</name>
    <dbReference type="NCBI Taxonomy" id="5936"/>
    <lineage>
        <taxon>Eukaryota</taxon>
        <taxon>Sar</taxon>
        <taxon>Alveolata</taxon>
        <taxon>Ciliophora</taxon>
        <taxon>Intramacronucleata</taxon>
        <taxon>Spirotrichea</taxon>
        <taxon>Hypotrichia</taxon>
        <taxon>Euplotida</taxon>
        <taxon>Euplotidae</taxon>
        <taxon>Moneuplotes</taxon>
    </lineage>
</organism>
<comment type="caution">
    <text evidence="10">The sequence shown here is derived from an EMBL/GenBank/DDBJ whole genome shotgun (WGS) entry which is preliminary data.</text>
</comment>
<dbReference type="PANTHER" id="PTHR10877">
    <property type="entry name" value="POLYCYSTIN FAMILY MEMBER"/>
    <property type="match status" value="1"/>
</dbReference>
<feature type="region of interest" description="Disordered" evidence="6">
    <location>
        <begin position="724"/>
        <end position="754"/>
    </location>
</feature>
<feature type="compositionally biased region" description="Acidic residues" evidence="6">
    <location>
        <begin position="659"/>
        <end position="674"/>
    </location>
</feature>
<feature type="compositionally biased region" description="Polar residues" evidence="6">
    <location>
        <begin position="724"/>
        <end position="734"/>
    </location>
</feature>
<feature type="transmembrane region" description="Helical" evidence="7">
    <location>
        <begin position="376"/>
        <end position="394"/>
    </location>
</feature>
<feature type="compositionally biased region" description="Basic and acidic residues" evidence="6">
    <location>
        <begin position="745"/>
        <end position="754"/>
    </location>
</feature>
<evidence type="ECO:0000256" key="7">
    <source>
        <dbReference type="SAM" id="Phobius"/>
    </source>
</evidence>
<evidence type="ECO:0000313" key="11">
    <source>
        <dbReference type="Proteomes" id="UP001295684"/>
    </source>
</evidence>
<feature type="transmembrane region" description="Helical" evidence="7">
    <location>
        <begin position="1110"/>
        <end position="1138"/>
    </location>
</feature>
<dbReference type="Pfam" id="PF20519">
    <property type="entry name" value="Polycystin_dom"/>
    <property type="match status" value="1"/>
</dbReference>
<feature type="region of interest" description="Disordered" evidence="6">
    <location>
        <begin position="1"/>
        <end position="27"/>
    </location>
</feature>
<feature type="compositionally biased region" description="Basic and acidic residues" evidence="6">
    <location>
        <begin position="630"/>
        <end position="658"/>
    </location>
</feature>
<comment type="subcellular location">
    <subcellularLocation>
        <location evidence="1">Membrane</location>
        <topology evidence="1">Multi-pass membrane protein</topology>
    </subcellularLocation>
</comment>
<feature type="transmembrane region" description="Helical" evidence="7">
    <location>
        <begin position="1044"/>
        <end position="1065"/>
    </location>
</feature>
<feature type="transmembrane region" description="Helical" evidence="7">
    <location>
        <begin position="1172"/>
        <end position="1191"/>
    </location>
</feature>
<evidence type="ECO:0000256" key="3">
    <source>
        <dbReference type="ARBA" id="ARBA00022692"/>
    </source>
</evidence>
<keyword evidence="5 7" id="KW-0472">Membrane</keyword>
<feature type="compositionally biased region" description="Acidic residues" evidence="6">
    <location>
        <begin position="1"/>
        <end position="16"/>
    </location>
</feature>
<evidence type="ECO:0000313" key="10">
    <source>
        <dbReference type="EMBL" id="CAI2386978.1"/>
    </source>
</evidence>
<dbReference type="InterPro" id="IPR046791">
    <property type="entry name" value="Polycystin_dom"/>
</dbReference>
<evidence type="ECO:0000256" key="6">
    <source>
        <dbReference type="SAM" id="MobiDB-lite"/>
    </source>
</evidence>
<feature type="domain" description="Polycystin cation channel PKD1/PKD2" evidence="8">
    <location>
        <begin position="1100"/>
        <end position="1290"/>
    </location>
</feature>
<feature type="domain" description="Polycystin" evidence="9">
    <location>
        <begin position="80"/>
        <end position="275"/>
    </location>
</feature>
<feature type="region of interest" description="Disordered" evidence="6">
    <location>
        <begin position="628"/>
        <end position="708"/>
    </location>
</feature>
<dbReference type="GO" id="GO:0016020">
    <property type="term" value="C:membrane"/>
    <property type="evidence" value="ECO:0007669"/>
    <property type="project" value="UniProtKB-SubCell"/>
</dbReference>
<sequence length="1414" mass="165985">MSEREDEIDDRIEEDNDKTQGQQESSWRGNNSIEKSIFYLFTVTFIFIIFSQLHVSNSFSINDTIRKAINENENPYTSAQTLKEFYLAFEEMVFQIYKDNNSTNSVHNVIGTKFIVSKVRMTQRRIEMKNNTSEISKNFIPLIWAGPGIIYSDSKKSYEMTEYYAPQPMESIDTKVASSFYYNAIIPGYQDYQENLSYEKKGGYVINIDVHNQPYGEVDNQLQLIDEYGWLDAQTASLIIDFAVYNPYLEILTYVQIECTVNPSGRLLIEIDTESIKRSYYATAFDVFRCVIEFAFLAICVIYISRKVYEIWQEYKEIHNQFLKDEKKKKIQKEEAKRAEELEREQRDGGRSIESRDNDQVKKLIKIGDQYAQKGTSFLFTVFNFIRLVLRGIYNFLKQPTNFIDVANIIILMWSIIVWIIFVVAHGSRIDMGSAEFFADPANNHHIEDAVSWFKLYQRIVSLNLILTSFKFLKYLGIMVERVTVMFRVINHARSDIIYFFILYLIIFISFTTTFHIFYGSQVERFSTYGDSFNTLFLYLGRNILQIDEMKEMSFNFTVIYFIIFITSMDFILMNMFIAIIALSYSTVNKQMKEVNNEKILEHTHWSVTLYGYYKSIRKWLRKLRAKRPDKKEKAQSPHSEKESEQPEHSEDESKQPDDSEEEQDQQEEPSPEDDSNKEPGSKSDEDSKNEHDEIGPEDVSVALDDDRVKTKIGSDNRALSQSNLKSVYSQANSDIDNEEDDDEGAAKIDNKEEDEAIRQELLKMDWNKEFSLDDFRDKNRVDEAVQSEREVLESNLRKEKELGKKLWSLIGYICFFGFFSYLAFSQVRVSMFSMYNDALKNSIEDPLVLTTEDVYHNITQLEDFREVREWISRGLTQIYEVSADGQYYFINDYNYIIEESLRFCFQRSKPETSKGKGPVSAEWDRGSGGVDTQDFIGDASGFEYKYTSDGFQGQGSHCRIFNLANYDTEKTKFIDDGIIGDSMRFLSIEMVTYEASNSFYTYSAIIINLKSSGELSTKLDIASIDIRRPRPLDVPEYDSWYDWIRTIFEITFIVITLVMIYFFYKRKRNILALYHKWENEEINHLLKIRTGLAGKRQRWKNRPEIFRKIWSLIDFFTIFEVAFFILIGIISCVWIVYLAKYQKLNDSYQGRVESMYNEFYDAKELFNDYKILLSFASICISFNLLSYFFMIKHTLADSKLEILYFLLFYIILILGFVSMSHLTFGPYIKEYHTFGDAMVECFSIILGDFDYIALENVSATMAFLFFYSYNIIFIFILANMLLAIMNTAYIQSNAKRRRKKSTKGKLRMLLRAFFYCCRRNKQEIEDEAGGQNEDNDDGPEGAQKGRNKKLQNNYVLNELGQMNLQELGIYTKNEEDYRLWAINCAEEVIQENTERAKLREAWYQELEKGNFRS</sequence>
<feature type="transmembrane region" description="Helical" evidence="7">
    <location>
        <begin position="1203"/>
        <end position="1225"/>
    </location>
</feature>
<feature type="domain" description="Polycystin cation channel PKD1/PKD2" evidence="8">
    <location>
        <begin position="379"/>
        <end position="588"/>
    </location>
</feature>
<keyword evidence="3 7" id="KW-0812">Transmembrane</keyword>
<name>A0AAD2DBV7_EUPCR</name>
<reference evidence="10" key="1">
    <citation type="submission" date="2023-07" db="EMBL/GenBank/DDBJ databases">
        <authorList>
            <consortium name="AG Swart"/>
            <person name="Singh M."/>
            <person name="Singh A."/>
            <person name="Seah K."/>
            <person name="Emmerich C."/>
        </authorList>
    </citation>
    <scope>NUCLEOTIDE SEQUENCE</scope>
    <source>
        <strain evidence="10">DP1</strain>
    </source>
</reference>
<feature type="compositionally biased region" description="Basic and acidic residues" evidence="6">
    <location>
        <begin position="675"/>
        <end position="695"/>
    </location>
</feature>
<feature type="transmembrane region" description="Helical" evidence="7">
    <location>
        <begin position="807"/>
        <end position="825"/>
    </location>
</feature>